<proteinExistence type="predicted"/>
<keyword evidence="2" id="KW-1185">Reference proteome</keyword>
<evidence type="ECO:0008006" key="3">
    <source>
        <dbReference type="Google" id="ProtNLM"/>
    </source>
</evidence>
<dbReference type="AlphaFoldDB" id="A0AAN4VVG6"/>
<accession>A0AAN4VVG6</accession>
<evidence type="ECO:0000313" key="1">
    <source>
        <dbReference type="EMBL" id="GJM59673.1"/>
    </source>
</evidence>
<comment type="caution">
    <text evidence="1">The sequence shown here is derived from an EMBL/GenBank/DDBJ whole genome shotgun (WGS) entry which is preliminary data.</text>
</comment>
<dbReference type="Proteomes" id="UP001310022">
    <property type="component" value="Unassembled WGS sequence"/>
</dbReference>
<organism evidence="1 2">
    <name type="scientific">Persicobacter diffluens</name>
    <dbReference type="NCBI Taxonomy" id="981"/>
    <lineage>
        <taxon>Bacteria</taxon>
        <taxon>Pseudomonadati</taxon>
        <taxon>Bacteroidota</taxon>
        <taxon>Cytophagia</taxon>
        <taxon>Cytophagales</taxon>
        <taxon>Persicobacteraceae</taxon>
        <taxon>Persicobacter</taxon>
    </lineage>
</organism>
<gene>
    <name evidence="1" type="ORF">PEDI_02250</name>
</gene>
<dbReference type="RefSeq" id="WP_338235662.1">
    <property type="nucleotide sequence ID" value="NZ_BQKE01000001.1"/>
</dbReference>
<protein>
    <recommendedName>
        <fullName evidence="3">Antitoxin</fullName>
    </recommendedName>
</protein>
<dbReference type="InterPro" id="IPR045944">
    <property type="entry name" value="DUF6364"/>
</dbReference>
<reference evidence="1 2" key="1">
    <citation type="submission" date="2021-12" db="EMBL/GenBank/DDBJ databases">
        <title>Genome sequencing of bacteria with rrn-lacking chromosome and rrn-plasmid.</title>
        <authorList>
            <person name="Anda M."/>
            <person name="Iwasaki W."/>
        </authorList>
    </citation>
    <scope>NUCLEOTIDE SEQUENCE [LARGE SCALE GENOMIC DNA]</scope>
    <source>
        <strain evidence="1 2">NBRC 15940</strain>
    </source>
</reference>
<sequence>MTDKQLTLKLNSTTIDKAKAYAQRQQTSISKLLENYLETIMQEEEAPEEVSPLVSQIVGKGNKVADEVDFKKDYRAHLDQKYG</sequence>
<name>A0AAN4VVG6_9BACT</name>
<dbReference type="Pfam" id="PF19891">
    <property type="entry name" value="DUF6364"/>
    <property type="match status" value="1"/>
</dbReference>
<dbReference type="EMBL" id="BQKE01000001">
    <property type="protein sequence ID" value="GJM59673.1"/>
    <property type="molecule type" value="Genomic_DNA"/>
</dbReference>
<evidence type="ECO:0000313" key="2">
    <source>
        <dbReference type="Proteomes" id="UP001310022"/>
    </source>
</evidence>